<protein>
    <submittedName>
        <fullName evidence="1">Uncharacterized protein</fullName>
    </submittedName>
</protein>
<dbReference type="Proteomes" id="UP001156905">
    <property type="component" value="Unassembled WGS sequence"/>
</dbReference>
<accession>A0ABQ6BD16</accession>
<keyword evidence="2" id="KW-1185">Reference proteome</keyword>
<dbReference type="EMBL" id="BSOW01000081">
    <property type="protein sequence ID" value="GLR92292.1"/>
    <property type="molecule type" value="Genomic_DNA"/>
</dbReference>
<organism evidence="1 2">
    <name type="scientific">Bradyrhizobium iriomotense</name>
    <dbReference type="NCBI Taxonomy" id="441950"/>
    <lineage>
        <taxon>Bacteria</taxon>
        <taxon>Pseudomonadati</taxon>
        <taxon>Pseudomonadota</taxon>
        <taxon>Alphaproteobacteria</taxon>
        <taxon>Hyphomicrobiales</taxon>
        <taxon>Nitrobacteraceae</taxon>
        <taxon>Bradyrhizobium</taxon>
    </lineage>
</organism>
<reference evidence="2" key="1">
    <citation type="journal article" date="2019" name="Int. J. Syst. Evol. Microbiol.">
        <title>The Global Catalogue of Microorganisms (GCM) 10K type strain sequencing project: providing services to taxonomists for standard genome sequencing and annotation.</title>
        <authorList>
            <consortium name="The Broad Institute Genomics Platform"/>
            <consortium name="The Broad Institute Genome Sequencing Center for Infectious Disease"/>
            <person name="Wu L."/>
            <person name="Ma J."/>
        </authorList>
    </citation>
    <scope>NUCLEOTIDE SEQUENCE [LARGE SCALE GENOMIC DNA]</scope>
    <source>
        <strain evidence="2">NBRC 102520</strain>
    </source>
</reference>
<proteinExistence type="predicted"/>
<sequence>MRLTLGKSRTRKISVPRPLCEGESRTAELIASCPVSDNGQIVSPSVVYLAAHRIDRQEPDNGAMASSIM</sequence>
<comment type="caution">
    <text evidence="1">The sequence shown here is derived from an EMBL/GenBank/DDBJ whole genome shotgun (WGS) entry which is preliminary data.</text>
</comment>
<evidence type="ECO:0000313" key="1">
    <source>
        <dbReference type="EMBL" id="GLR92292.1"/>
    </source>
</evidence>
<gene>
    <name evidence="1" type="ORF">GCM10007857_90160</name>
</gene>
<evidence type="ECO:0000313" key="2">
    <source>
        <dbReference type="Proteomes" id="UP001156905"/>
    </source>
</evidence>
<name>A0ABQ6BD16_9BRAD</name>